<keyword evidence="2" id="KW-1185">Reference proteome</keyword>
<name>A0ACD0NUF8_9BASI</name>
<sequence>MDQIHAPYTPAFPIPFLLAPLFFIRVRSMTCLPIQVGPTNTSSACPLAGSIWIRPKENPHPCPLPPFDPGSRFLITSSNLFSPLDRFWSKSRASGEIHGVGMVPRQSRKSRI</sequence>
<protein>
    <submittedName>
        <fullName evidence="1">Uncharacterized protein</fullName>
    </submittedName>
</protein>
<dbReference type="EMBL" id="KZ820059">
    <property type="protein sequence ID" value="PWN49380.1"/>
    <property type="molecule type" value="Genomic_DNA"/>
</dbReference>
<proteinExistence type="predicted"/>
<gene>
    <name evidence="1" type="ORF">IE53DRAFT_388416</name>
</gene>
<reference evidence="1 2" key="1">
    <citation type="journal article" date="2018" name="Mol. Biol. Evol.">
        <title>Broad Genomic Sampling Reveals a Smut Pathogenic Ancestry of the Fungal Clade Ustilaginomycotina.</title>
        <authorList>
            <person name="Kijpornyongpan T."/>
            <person name="Mondo S.J."/>
            <person name="Barry K."/>
            <person name="Sandor L."/>
            <person name="Lee J."/>
            <person name="Lipzen A."/>
            <person name="Pangilinan J."/>
            <person name="LaButti K."/>
            <person name="Hainaut M."/>
            <person name="Henrissat B."/>
            <person name="Grigoriev I.V."/>
            <person name="Spatafora J.W."/>
            <person name="Aime M.C."/>
        </authorList>
    </citation>
    <scope>NUCLEOTIDE SEQUENCE [LARGE SCALE GENOMIC DNA]</scope>
    <source>
        <strain evidence="1 2">SA 807</strain>
    </source>
</reference>
<organism evidence="1 2">
    <name type="scientific">Violaceomyces palustris</name>
    <dbReference type="NCBI Taxonomy" id="1673888"/>
    <lineage>
        <taxon>Eukaryota</taxon>
        <taxon>Fungi</taxon>
        <taxon>Dikarya</taxon>
        <taxon>Basidiomycota</taxon>
        <taxon>Ustilaginomycotina</taxon>
        <taxon>Ustilaginomycetes</taxon>
        <taxon>Violaceomycetales</taxon>
        <taxon>Violaceomycetaceae</taxon>
        <taxon>Violaceomyces</taxon>
    </lineage>
</organism>
<evidence type="ECO:0000313" key="1">
    <source>
        <dbReference type="EMBL" id="PWN49380.1"/>
    </source>
</evidence>
<dbReference type="Proteomes" id="UP000245626">
    <property type="component" value="Unassembled WGS sequence"/>
</dbReference>
<accession>A0ACD0NUF8</accession>
<evidence type="ECO:0000313" key="2">
    <source>
        <dbReference type="Proteomes" id="UP000245626"/>
    </source>
</evidence>